<gene>
    <name evidence="1" type="ORF">L2299_17665</name>
</gene>
<accession>A0ABT6BYV4</accession>
<dbReference type="Proteomes" id="UP001152308">
    <property type="component" value="Unassembled WGS sequence"/>
</dbReference>
<organism evidence="1 2">
    <name type="scientific">Gordonia hongkongensis</name>
    <dbReference type="NCBI Taxonomy" id="1701090"/>
    <lineage>
        <taxon>Bacteria</taxon>
        <taxon>Bacillati</taxon>
        <taxon>Actinomycetota</taxon>
        <taxon>Actinomycetes</taxon>
        <taxon>Mycobacteriales</taxon>
        <taxon>Gordoniaceae</taxon>
        <taxon>Gordonia</taxon>
    </lineage>
</organism>
<name>A0ABT6BYV4_9ACTN</name>
<proteinExistence type="predicted"/>
<evidence type="ECO:0000313" key="1">
    <source>
        <dbReference type="EMBL" id="MDF6102880.1"/>
    </source>
</evidence>
<comment type="caution">
    <text evidence="1">The sequence shown here is derived from an EMBL/GenBank/DDBJ whole genome shotgun (WGS) entry which is preliminary data.</text>
</comment>
<evidence type="ECO:0000313" key="2">
    <source>
        <dbReference type="Proteomes" id="UP001152308"/>
    </source>
</evidence>
<sequence>MNKLALAIAELHRSENDLAGELLRMSDRHKVDHEVFHVARDIAGWSRQHVRELAAVGTDYGLDLGPDPVHDPTMLAKVRQKGSELLGRHHKPALLLLRDLREVHRKAAGVSLDWEILAQTAQALGDRELLAATKRCHPRTLRQLRWANAKLKEIAAQAMVTD</sequence>
<reference evidence="1" key="2">
    <citation type="submission" date="2022-01" db="EMBL/GenBank/DDBJ databases">
        <authorList>
            <person name="Sanchez-Suarez J."/>
            <person name="Villamil L."/>
            <person name="Diaz L.E."/>
        </authorList>
    </citation>
    <scope>NUCLEOTIDE SEQUENCE</scope>
    <source>
        <strain evidence="1">EUFUS-Z928</strain>
    </source>
</reference>
<protein>
    <recommendedName>
        <fullName evidence="3">DUF222 domain-containing protein</fullName>
    </recommendedName>
</protein>
<dbReference type="RefSeq" id="WP_211539276.1">
    <property type="nucleotide sequence ID" value="NZ_JAKJLQ010000015.1"/>
</dbReference>
<evidence type="ECO:0008006" key="3">
    <source>
        <dbReference type="Google" id="ProtNLM"/>
    </source>
</evidence>
<dbReference type="EMBL" id="JAKJLQ010000015">
    <property type="protein sequence ID" value="MDF6102880.1"/>
    <property type="molecule type" value="Genomic_DNA"/>
</dbReference>
<reference evidence="1" key="1">
    <citation type="journal article" date="2022" name="Data Brief">
        <title>Draft genome sequence data of Gordonia hongkongensis strain EUFUS-Z928 isolated from the octocoral Eunicea fusca.</title>
        <authorList>
            <person name="Sanchez-Suarez J."/>
            <person name="Diaz L."/>
            <person name="Melo-Bolivar J."/>
            <person name="Villamil L."/>
        </authorList>
    </citation>
    <scope>NUCLEOTIDE SEQUENCE</scope>
    <source>
        <strain evidence="1">EUFUS-Z928</strain>
    </source>
</reference>
<keyword evidence="2" id="KW-1185">Reference proteome</keyword>